<evidence type="ECO:0000256" key="3">
    <source>
        <dbReference type="ARBA" id="ARBA00022741"/>
    </source>
</evidence>
<evidence type="ECO:0000313" key="10">
    <source>
        <dbReference type="Proteomes" id="UP000003860"/>
    </source>
</evidence>
<proteinExistence type="predicted"/>
<gene>
    <name evidence="9" type="ORF">Cpap_3698</name>
</gene>
<dbReference type="SUPFAM" id="SSF52440">
    <property type="entry name" value="PreATP-grasp domain"/>
    <property type="match status" value="1"/>
</dbReference>
<keyword evidence="4 6" id="KW-0067">ATP-binding</keyword>
<evidence type="ECO:0000256" key="5">
    <source>
        <dbReference type="ARBA" id="ARBA00023267"/>
    </source>
</evidence>
<dbReference type="Pfam" id="PF02786">
    <property type="entry name" value="CPSase_L_D2"/>
    <property type="match status" value="1"/>
</dbReference>
<evidence type="ECO:0000259" key="7">
    <source>
        <dbReference type="PROSITE" id="PS50975"/>
    </source>
</evidence>
<dbReference type="OrthoDB" id="20966at2"/>
<name>F1T718_9FIRM</name>
<comment type="caution">
    <text evidence="9">The sequence shown here is derived from an EMBL/GenBank/DDBJ whole genome shotgun (WGS) entry which is preliminary data.</text>
</comment>
<feature type="domain" description="ATP-grasp" evidence="7">
    <location>
        <begin position="120"/>
        <end position="316"/>
    </location>
</feature>
<dbReference type="InterPro" id="IPR016185">
    <property type="entry name" value="PreATP-grasp_dom_sf"/>
</dbReference>
<dbReference type="SUPFAM" id="SSF51246">
    <property type="entry name" value="Rudiment single hybrid motif"/>
    <property type="match status" value="1"/>
</dbReference>
<dbReference type="GO" id="GO:0046872">
    <property type="term" value="F:metal ion binding"/>
    <property type="evidence" value="ECO:0007669"/>
    <property type="project" value="InterPro"/>
</dbReference>
<reference evidence="9" key="1">
    <citation type="submission" date="2009-07" db="EMBL/GenBank/DDBJ databases">
        <authorList>
            <consortium name="US DOE Joint Genome Institute (JGI-PGF)"/>
            <person name="Lucas S."/>
            <person name="Copeland A."/>
            <person name="Lapidus A."/>
            <person name="Glavina del Rio T."/>
            <person name="Tice H."/>
            <person name="Bruce D."/>
            <person name="Goodwin L."/>
            <person name="Pitluck S."/>
            <person name="Larimer F."/>
            <person name="Land M.L."/>
            <person name="Mouttaki H."/>
            <person name="He Z."/>
            <person name="Zhou J."/>
            <person name="Hemme C.L."/>
        </authorList>
    </citation>
    <scope>NUCLEOTIDE SEQUENCE</scope>
    <source>
        <strain evidence="9">DSM 2782</strain>
    </source>
</reference>
<dbReference type="InterPro" id="IPR050856">
    <property type="entry name" value="Biotin_carboxylase_complex"/>
</dbReference>
<dbReference type="InterPro" id="IPR005479">
    <property type="entry name" value="CPAse_ATP-bd"/>
</dbReference>
<dbReference type="EC" id="6.3.4.14" evidence="1"/>
<dbReference type="InterPro" id="IPR011764">
    <property type="entry name" value="Biotin_carboxylation_dom"/>
</dbReference>
<keyword evidence="2" id="KW-0436">Ligase</keyword>
<dbReference type="InterPro" id="IPR005481">
    <property type="entry name" value="BC-like_N"/>
</dbReference>
<evidence type="ECO:0000256" key="1">
    <source>
        <dbReference type="ARBA" id="ARBA00013263"/>
    </source>
</evidence>
<dbReference type="FunFam" id="3.30.1490.20:FF:000003">
    <property type="entry name" value="acetyl-CoA carboxylase isoform X1"/>
    <property type="match status" value="1"/>
</dbReference>
<dbReference type="STRING" id="588581.Cpap_3698"/>
<dbReference type="PANTHER" id="PTHR18866:SF33">
    <property type="entry name" value="METHYLCROTONOYL-COA CARBOXYLASE SUBUNIT ALPHA, MITOCHONDRIAL-RELATED"/>
    <property type="match status" value="1"/>
</dbReference>
<organism evidence="9 10">
    <name type="scientific">Ruminiclostridium papyrosolvens DSM 2782</name>
    <dbReference type="NCBI Taxonomy" id="588581"/>
    <lineage>
        <taxon>Bacteria</taxon>
        <taxon>Bacillati</taxon>
        <taxon>Bacillota</taxon>
        <taxon>Clostridia</taxon>
        <taxon>Eubacteriales</taxon>
        <taxon>Oscillospiraceae</taxon>
        <taxon>Ruminiclostridium</taxon>
    </lineage>
</organism>
<dbReference type="eggNOG" id="COG0439">
    <property type="taxonomic scope" value="Bacteria"/>
</dbReference>
<dbReference type="GO" id="GO:0004075">
    <property type="term" value="F:biotin carboxylase activity"/>
    <property type="evidence" value="ECO:0007669"/>
    <property type="project" value="UniProtKB-EC"/>
</dbReference>
<dbReference type="EMBL" id="ACXX02000001">
    <property type="protein sequence ID" value="EGD49266.1"/>
    <property type="molecule type" value="Genomic_DNA"/>
</dbReference>
<evidence type="ECO:0000256" key="4">
    <source>
        <dbReference type="ARBA" id="ARBA00022840"/>
    </source>
</evidence>
<dbReference type="PROSITE" id="PS00866">
    <property type="entry name" value="CPSASE_1"/>
    <property type="match status" value="1"/>
</dbReference>
<dbReference type="InterPro" id="IPR011054">
    <property type="entry name" value="Rudment_hybrid_motif"/>
</dbReference>
<evidence type="ECO:0000256" key="6">
    <source>
        <dbReference type="PROSITE-ProRule" id="PRU00409"/>
    </source>
</evidence>
<dbReference type="Pfam" id="PF00289">
    <property type="entry name" value="Biotin_carb_N"/>
    <property type="match status" value="1"/>
</dbReference>
<dbReference type="Pfam" id="PF02785">
    <property type="entry name" value="Biotin_carb_C"/>
    <property type="match status" value="1"/>
</dbReference>
<evidence type="ECO:0000313" key="9">
    <source>
        <dbReference type="EMBL" id="EGD49266.1"/>
    </source>
</evidence>
<dbReference type="RefSeq" id="WP_004615850.1">
    <property type="nucleotide sequence ID" value="NZ_ACXX02000001.1"/>
</dbReference>
<protein>
    <recommendedName>
        <fullName evidence="1">biotin carboxylase</fullName>
        <ecNumber evidence="1">6.3.4.14</ecNumber>
    </recommendedName>
</protein>
<dbReference type="PANTHER" id="PTHR18866">
    <property type="entry name" value="CARBOXYLASE:PYRUVATE/ACETYL-COA/PROPIONYL-COA CARBOXYLASE"/>
    <property type="match status" value="1"/>
</dbReference>
<dbReference type="PROSITE" id="PS00867">
    <property type="entry name" value="CPSASE_2"/>
    <property type="match status" value="1"/>
</dbReference>
<feature type="domain" description="Biotin carboxylation" evidence="8">
    <location>
        <begin position="1"/>
        <end position="445"/>
    </location>
</feature>
<dbReference type="SMART" id="SM00878">
    <property type="entry name" value="Biotin_carb_C"/>
    <property type="match status" value="1"/>
</dbReference>
<dbReference type="InterPro" id="IPR011761">
    <property type="entry name" value="ATP-grasp"/>
</dbReference>
<dbReference type="PROSITE" id="PS50975">
    <property type="entry name" value="ATP_GRASP"/>
    <property type="match status" value="1"/>
</dbReference>
<dbReference type="Gene3D" id="3.30.470.20">
    <property type="entry name" value="ATP-grasp fold, B domain"/>
    <property type="match status" value="1"/>
</dbReference>
<keyword evidence="3 6" id="KW-0547">Nucleotide-binding</keyword>
<dbReference type="AlphaFoldDB" id="F1T718"/>
<dbReference type="InterPro" id="IPR005482">
    <property type="entry name" value="Biotin_COase_C"/>
</dbReference>
<accession>F1T718</accession>
<evidence type="ECO:0000259" key="8">
    <source>
        <dbReference type="PROSITE" id="PS50979"/>
    </source>
</evidence>
<reference evidence="9" key="2">
    <citation type="submission" date="2011-01" db="EMBL/GenBank/DDBJ databases">
        <title>The Non-contiguous Finished genome of Clostridium papyrosolvens.</title>
        <authorList>
            <person name="Lucas S."/>
            <person name="Copeland A."/>
            <person name="Lapidus A."/>
            <person name="Cheng J.-F."/>
            <person name="Goodwin L."/>
            <person name="Pitluck S."/>
            <person name="Misra M."/>
            <person name="Chertkov O."/>
            <person name="Detter J.C."/>
            <person name="Han C."/>
            <person name="Tapia R."/>
            <person name="Land M."/>
            <person name="Hauser L."/>
            <person name="Kyrpides N."/>
            <person name="Ivanova N."/>
            <person name="Pagani I."/>
            <person name="Mouttaki H."/>
            <person name="He Z."/>
            <person name="Zhou J."/>
            <person name="Hemme C.L."/>
            <person name="Woyke T."/>
        </authorList>
    </citation>
    <scope>NUCLEOTIDE SEQUENCE [LARGE SCALE GENOMIC DNA]</scope>
    <source>
        <strain evidence="9">DSM 2782</strain>
    </source>
</reference>
<dbReference type="FunFam" id="3.40.50.20:FF:000010">
    <property type="entry name" value="Propionyl-CoA carboxylase subunit alpha"/>
    <property type="match status" value="1"/>
</dbReference>
<dbReference type="PROSITE" id="PS50979">
    <property type="entry name" value="BC"/>
    <property type="match status" value="1"/>
</dbReference>
<keyword evidence="5" id="KW-0092">Biotin</keyword>
<dbReference type="SUPFAM" id="SSF56059">
    <property type="entry name" value="Glutathione synthetase ATP-binding domain-like"/>
    <property type="match status" value="1"/>
</dbReference>
<keyword evidence="10" id="KW-1185">Reference proteome</keyword>
<dbReference type="Proteomes" id="UP000003860">
    <property type="component" value="Unassembled WGS sequence"/>
</dbReference>
<evidence type="ECO:0000256" key="2">
    <source>
        <dbReference type="ARBA" id="ARBA00022598"/>
    </source>
</evidence>
<dbReference type="GO" id="GO:0005524">
    <property type="term" value="F:ATP binding"/>
    <property type="evidence" value="ECO:0007669"/>
    <property type="project" value="UniProtKB-UniRule"/>
</dbReference>
<sequence length="513" mass="57535">MIKKVLVANRGEIAVRIFRTLREMDISTVAVYSDDDRDSMFVRYADYSYPLEGSSAKDTYMNIDKIIKIAIEAKVDAIHPGYGFLSEKEEFAKAVKEAGLIFIGPSAQVIKLLGNKFEARTVAERLSIPLVPGVNRAINNVAEAEDIASSIGYPVMIKPAAGGGGKGMYIANSKDELKDTFFKSQSVAESLFHNDSVFIERYYTDVHHVEVQLLADSHGNVVHLGERECSIQRRFQKIVEEAPCLTISQELKDKIFEYAISIAKEVQYTSAGTVEFLYSNGEVFFLELNTRIQVEHAVTEMVTDIDIVKMQVLIADGKELPIKQKDIHLKGHAIECRIYSEDTNNGFMPSAGAITYYQVPDGLGVRVDSGIGQNSFISHYYDSMVAKLIVKGNTRQEAISRMSRALDEFVIEGVNTDIDYLKAIMGDTSFINLEINTDYLKVKHEDLIISANKTKHGKKLYSQQDYEYNESLSNQGETRTEDKTETMSIKSKENMLQQFVDEVSMPSELFIDG</sequence>